<dbReference type="EMBL" id="AVOT02112117">
    <property type="protein sequence ID" value="MBW0582275.1"/>
    <property type="molecule type" value="Genomic_DNA"/>
</dbReference>
<feature type="compositionally biased region" description="Polar residues" evidence="1">
    <location>
        <begin position="25"/>
        <end position="43"/>
    </location>
</feature>
<reference evidence="2" key="1">
    <citation type="submission" date="2021-03" db="EMBL/GenBank/DDBJ databases">
        <title>Draft genome sequence of rust myrtle Austropuccinia psidii MF-1, a brazilian biotype.</title>
        <authorList>
            <person name="Quecine M.C."/>
            <person name="Pachon D.M.R."/>
            <person name="Bonatelli M.L."/>
            <person name="Correr F.H."/>
            <person name="Franceschini L.M."/>
            <person name="Leite T.F."/>
            <person name="Margarido G.R.A."/>
            <person name="Almeida C.A."/>
            <person name="Ferrarezi J.A."/>
            <person name="Labate C.A."/>
        </authorList>
    </citation>
    <scope>NUCLEOTIDE SEQUENCE</scope>
    <source>
        <strain evidence="2">MF-1</strain>
    </source>
</reference>
<gene>
    <name evidence="2" type="ORF">O181_121990</name>
</gene>
<evidence type="ECO:0000313" key="3">
    <source>
        <dbReference type="Proteomes" id="UP000765509"/>
    </source>
</evidence>
<accession>A0A9Q3Q2U2</accession>
<name>A0A9Q3Q2U2_9BASI</name>
<protein>
    <submittedName>
        <fullName evidence="2">Uncharacterized protein</fullName>
    </submittedName>
</protein>
<sequence>MPSTRSGASYNPSSSSQKGHRHNYGRSQSVTEGQGSVNGSQTDKLCHSEAYNTLLPQNRDDTTTKSLSGYMKSQPEGLQQCIAAQRVQDP</sequence>
<evidence type="ECO:0000313" key="2">
    <source>
        <dbReference type="EMBL" id="MBW0582275.1"/>
    </source>
</evidence>
<organism evidence="2 3">
    <name type="scientific">Austropuccinia psidii MF-1</name>
    <dbReference type="NCBI Taxonomy" id="1389203"/>
    <lineage>
        <taxon>Eukaryota</taxon>
        <taxon>Fungi</taxon>
        <taxon>Dikarya</taxon>
        <taxon>Basidiomycota</taxon>
        <taxon>Pucciniomycotina</taxon>
        <taxon>Pucciniomycetes</taxon>
        <taxon>Pucciniales</taxon>
        <taxon>Sphaerophragmiaceae</taxon>
        <taxon>Austropuccinia</taxon>
    </lineage>
</organism>
<dbReference type="AlphaFoldDB" id="A0A9Q3Q2U2"/>
<comment type="caution">
    <text evidence="2">The sequence shown here is derived from an EMBL/GenBank/DDBJ whole genome shotgun (WGS) entry which is preliminary data.</text>
</comment>
<evidence type="ECO:0000256" key="1">
    <source>
        <dbReference type="SAM" id="MobiDB-lite"/>
    </source>
</evidence>
<dbReference type="Proteomes" id="UP000765509">
    <property type="component" value="Unassembled WGS sequence"/>
</dbReference>
<keyword evidence="3" id="KW-1185">Reference proteome</keyword>
<feature type="region of interest" description="Disordered" evidence="1">
    <location>
        <begin position="1"/>
        <end position="78"/>
    </location>
</feature>
<proteinExistence type="predicted"/>
<feature type="compositionally biased region" description="Polar residues" evidence="1">
    <location>
        <begin position="1"/>
        <end position="17"/>
    </location>
</feature>
<dbReference type="OrthoDB" id="43547at2759"/>